<dbReference type="RefSeq" id="WP_088910171.1">
    <property type="nucleotide sequence ID" value="NZ_CP018145.1"/>
</dbReference>
<evidence type="ECO:0000256" key="1">
    <source>
        <dbReference type="ARBA" id="ARBA00004127"/>
    </source>
</evidence>
<reference evidence="5 6" key="1">
    <citation type="submission" date="2016-11" db="EMBL/GenBank/DDBJ databases">
        <authorList>
            <person name="Jaros S."/>
            <person name="Januszkiewicz K."/>
            <person name="Wedrychowicz H."/>
        </authorList>
    </citation>
    <scope>NUCLEOTIDE SEQUENCE [LARGE SCALE GENOMIC DNA]</scope>
    <source>
        <strain evidence="5 6">NF2</strain>
    </source>
</reference>
<feature type="transmembrane region" description="Helical" evidence="3">
    <location>
        <begin position="265"/>
        <end position="284"/>
    </location>
</feature>
<dbReference type="KEGG" id="bfm:BP422_25620"/>
<dbReference type="Proteomes" id="UP000197781">
    <property type="component" value="Chromosome"/>
</dbReference>
<protein>
    <submittedName>
        <fullName evidence="5">EamA family transporter</fullName>
    </submittedName>
</protein>
<feature type="transmembrane region" description="Helical" evidence="3">
    <location>
        <begin position="87"/>
        <end position="108"/>
    </location>
</feature>
<keyword evidence="3" id="KW-0812">Transmembrane</keyword>
<name>A0A220MNH7_9BACL</name>
<gene>
    <name evidence="5" type="ORF">BP422_25620</name>
</gene>
<comment type="similarity">
    <text evidence="2">Belongs to the EamA transporter family.</text>
</comment>
<feature type="domain" description="EamA" evidence="4">
    <location>
        <begin position="2"/>
        <end position="133"/>
    </location>
</feature>
<evidence type="ECO:0000256" key="2">
    <source>
        <dbReference type="ARBA" id="ARBA00007362"/>
    </source>
</evidence>
<feature type="transmembrane region" description="Helical" evidence="3">
    <location>
        <begin position="143"/>
        <end position="166"/>
    </location>
</feature>
<comment type="subcellular location">
    <subcellularLocation>
        <location evidence="1">Endomembrane system</location>
        <topology evidence="1">Multi-pass membrane protein</topology>
    </subcellularLocation>
</comment>
<feature type="transmembrane region" description="Helical" evidence="3">
    <location>
        <begin position="34"/>
        <end position="54"/>
    </location>
</feature>
<dbReference type="EMBL" id="CP018145">
    <property type="protein sequence ID" value="ASJ56621.1"/>
    <property type="molecule type" value="Genomic_DNA"/>
</dbReference>
<accession>A0A220MNH7</accession>
<evidence type="ECO:0000259" key="4">
    <source>
        <dbReference type="Pfam" id="PF00892"/>
    </source>
</evidence>
<keyword evidence="3" id="KW-1133">Transmembrane helix</keyword>
<dbReference type="AlphaFoldDB" id="A0A220MNH7"/>
<dbReference type="InterPro" id="IPR037185">
    <property type="entry name" value="EmrE-like"/>
</dbReference>
<feature type="transmembrane region" description="Helical" evidence="3">
    <location>
        <begin position="212"/>
        <end position="232"/>
    </location>
</feature>
<dbReference type="SUPFAM" id="SSF103481">
    <property type="entry name" value="Multidrug resistance efflux transporter EmrE"/>
    <property type="match status" value="2"/>
</dbReference>
<feature type="transmembrane region" description="Helical" evidence="3">
    <location>
        <begin position="63"/>
        <end position="81"/>
    </location>
</feature>
<dbReference type="InterPro" id="IPR000620">
    <property type="entry name" value="EamA_dom"/>
</dbReference>
<dbReference type="Pfam" id="PF00892">
    <property type="entry name" value="EamA"/>
    <property type="match status" value="2"/>
</dbReference>
<evidence type="ECO:0000313" key="5">
    <source>
        <dbReference type="EMBL" id="ASJ56621.1"/>
    </source>
</evidence>
<keyword evidence="3" id="KW-0472">Membrane</keyword>
<dbReference type="GO" id="GO:0016020">
    <property type="term" value="C:membrane"/>
    <property type="evidence" value="ECO:0007669"/>
    <property type="project" value="InterPro"/>
</dbReference>
<feature type="domain" description="EamA" evidence="4">
    <location>
        <begin position="148"/>
        <end position="280"/>
    </location>
</feature>
<feature type="transmembrane region" description="Helical" evidence="3">
    <location>
        <begin position="120"/>
        <end position="137"/>
    </location>
</feature>
<feature type="transmembrane region" description="Helical" evidence="3">
    <location>
        <begin position="239"/>
        <end position="259"/>
    </location>
</feature>
<sequence>MRYILLVFLGACSYGILSTIVKLAYKQGYSPAEVIGGQMFLGFLLTWIPALFFLRTKPPLRQLLLLVAVGLTVGSTGILYYNALQYIPASIAIVLLFQFTWMGVLIEAVMTCRMPRKETIFSLLLLLTGTLLAGGIFESGGLAQFHILGVIFGLLSAVSFTLFILFSGKTAIAVNPWIRSSSMATGSFLLASLIYPPAFLFNGALLDGLFPYVFLLAFFGILIPTVFFNYGMPHIGPGMGAILGAAELPMAVLSSYVILNESVSILQVSGVVIILLGIILPEWLRQRNIRRNKVTS</sequence>
<evidence type="ECO:0000313" key="6">
    <source>
        <dbReference type="Proteomes" id="UP000197781"/>
    </source>
</evidence>
<evidence type="ECO:0000256" key="3">
    <source>
        <dbReference type="SAM" id="Phobius"/>
    </source>
</evidence>
<feature type="transmembrane region" description="Helical" evidence="3">
    <location>
        <begin position="187"/>
        <end position="206"/>
    </location>
</feature>
<proteinExistence type="inferred from homology"/>
<organism evidence="5 6">
    <name type="scientific">Brevibacillus formosus</name>
    <dbReference type="NCBI Taxonomy" id="54913"/>
    <lineage>
        <taxon>Bacteria</taxon>
        <taxon>Bacillati</taxon>
        <taxon>Bacillota</taxon>
        <taxon>Bacilli</taxon>
        <taxon>Bacillales</taxon>
        <taxon>Paenibacillaceae</taxon>
        <taxon>Brevibacillus</taxon>
    </lineage>
</organism>